<evidence type="ECO:0000256" key="1">
    <source>
        <dbReference type="SAM" id="MobiDB-lite"/>
    </source>
</evidence>
<dbReference type="Proteomes" id="UP000326241">
    <property type="component" value="Unassembled WGS sequence"/>
</dbReference>
<dbReference type="RefSeq" id="WP_224794661.1">
    <property type="nucleotide sequence ID" value="NZ_CABVGZ010000058.1"/>
</dbReference>
<feature type="region of interest" description="Disordered" evidence="1">
    <location>
        <begin position="349"/>
        <end position="369"/>
    </location>
</feature>
<sequence>MSNPTPDALKSLYFPALNPLDPAEDYDGGIPIRGVENGLQGTVPAWLSMSIGDRVDVFWNNATQAVWSKTIQYESELNRDVIFTLAKDFVLDGDATNVYYKITGKNHPGEESRPRLKLLVKLTRPGEYDDIPGDDGHSDLNFSLDRYEIDQDFPQNGVVTMRIVPYRNLTRYDRIHARWGSQQVLHLVSPEQAADPLKNPIDITFDYKLIKAAGDGSAVAVAFQVVDRCGNYPDERAPWSALQSVLVDMNGDRLDSPLVLVQGKPTDRVDLDTLGDDDVIVRVYTPTKDFAVNDEVLLTWTGTPAQGPQIIVGPLSMPVEFVPFQLDFTIPNEAVRAIAKGSASVGFVRRREGESDRPSKNESGSVVGDTSRLLAPGVAEVLGGTRPGHTRRATGCIAWYVGRNGSDLLNLIWEAKAPGGDPVYYEDPRQVGNVADGEPVLRAVAQSDIQRFDGLSVKVYYVVTNRDNLLLSVRESLPFIMQVGVPMPTFDRPEVEEADADDVLDPDKVSPTGATLVAPFLGTQDKDRVTYRWRGSASGGSTSDYLDMIPATVGKPVKFTVGKAFVTANRNGTVVVDYSIQRGGETLGHSRELTLGVGQATAPTTDEVIGPPRNVEIPQGGETEETAVTLSGIAAKGQKVEIFDGAVSKGPAPADPTTGVWTLLVSALAVAAHSFTAKALYGSELSSNPPRTLRVVEPYIEENFDNVVDQRIVDLNATMETPLMTIKNLLDGAGPQYYAAICNTDDFYPEKISGKVLFISHFYTDFYGKSYIINLKNQYKKISFWIKSDRSIRGHIILKNGTTNVGQLTVSGSELTPNLCEIASSDFFNAIELNMTGGFSFKYQIDHIRLYK</sequence>
<protein>
    <submittedName>
        <fullName evidence="2">Uncharacterized protein</fullName>
    </submittedName>
</protein>
<proteinExistence type="predicted"/>
<evidence type="ECO:0000313" key="2">
    <source>
        <dbReference type="EMBL" id="VVN23302.1"/>
    </source>
</evidence>
<dbReference type="AlphaFoldDB" id="A0A5E6W3J2"/>
<accession>A0A5E6W3J2</accession>
<feature type="compositionally biased region" description="Basic and acidic residues" evidence="1">
    <location>
        <begin position="349"/>
        <end position="360"/>
    </location>
</feature>
<gene>
    <name evidence="2" type="ORF">PS624_04453</name>
</gene>
<organism evidence="2 3">
    <name type="scientific">Pseudomonas fluorescens</name>
    <dbReference type="NCBI Taxonomy" id="294"/>
    <lineage>
        <taxon>Bacteria</taxon>
        <taxon>Pseudomonadati</taxon>
        <taxon>Pseudomonadota</taxon>
        <taxon>Gammaproteobacteria</taxon>
        <taxon>Pseudomonadales</taxon>
        <taxon>Pseudomonadaceae</taxon>
        <taxon>Pseudomonas</taxon>
    </lineage>
</organism>
<name>A0A5E6W3J2_PSEFL</name>
<reference evidence="2 3" key="1">
    <citation type="submission" date="2019-09" db="EMBL/GenBank/DDBJ databases">
        <authorList>
            <person name="Chandra G."/>
            <person name="Truman W A."/>
        </authorList>
    </citation>
    <scope>NUCLEOTIDE SEQUENCE [LARGE SCALE GENOMIC DNA]</scope>
    <source>
        <strain evidence="2">PS624</strain>
    </source>
</reference>
<evidence type="ECO:0000313" key="3">
    <source>
        <dbReference type="Proteomes" id="UP000326241"/>
    </source>
</evidence>
<dbReference type="EMBL" id="CABVGZ010000058">
    <property type="protein sequence ID" value="VVN23302.1"/>
    <property type="molecule type" value="Genomic_DNA"/>
</dbReference>